<dbReference type="InterPro" id="IPR039437">
    <property type="entry name" value="FrzH/put_lumazine-bd"/>
</dbReference>
<dbReference type="Pfam" id="PF12893">
    <property type="entry name" value="Lumazine_bd_2"/>
    <property type="match status" value="1"/>
</dbReference>
<organism evidence="1">
    <name type="scientific">marine metagenome</name>
    <dbReference type="NCBI Taxonomy" id="408172"/>
    <lineage>
        <taxon>unclassified sequences</taxon>
        <taxon>metagenomes</taxon>
        <taxon>ecological metagenomes</taxon>
    </lineage>
</organism>
<dbReference type="AlphaFoldDB" id="A0A381QWA4"/>
<accession>A0A381QWA4</accession>
<reference evidence="1" key="1">
    <citation type="submission" date="2018-05" db="EMBL/GenBank/DDBJ databases">
        <authorList>
            <person name="Lanie J.A."/>
            <person name="Ng W.-L."/>
            <person name="Kazmierczak K.M."/>
            <person name="Andrzejewski T.M."/>
            <person name="Davidsen T.M."/>
            <person name="Wayne K.J."/>
            <person name="Tettelin H."/>
            <person name="Glass J.I."/>
            <person name="Rusch D."/>
            <person name="Podicherti R."/>
            <person name="Tsui H.-C.T."/>
            <person name="Winkler M.E."/>
        </authorList>
    </citation>
    <scope>NUCLEOTIDE SEQUENCE</scope>
</reference>
<gene>
    <name evidence="1" type="ORF">METZ01_LOCUS34881</name>
</gene>
<proteinExistence type="predicted"/>
<dbReference type="InterPro" id="IPR032710">
    <property type="entry name" value="NTF2-like_dom_sf"/>
</dbReference>
<evidence type="ECO:0000313" key="1">
    <source>
        <dbReference type="EMBL" id="SUZ82027.1"/>
    </source>
</evidence>
<evidence type="ECO:0008006" key="2">
    <source>
        <dbReference type="Google" id="ProtNLM"/>
    </source>
</evidence>
<protein>
    <recommendedName>
        <fullName evidence="2">Nuclear transport factor 2 family protein</fullName>
    </recommendedName>
</protein>
<dbReference type="SUPFAM" id="SSF54427">
    <property type="entry name" value="NTF2-like"/>
    <property type="match status" value="1"/>
</dbReference>
<dbReference type="Gene3D" id="3.10.450.50">
    <property type="match status" value="1"/>
</dbReference>
<name>A0A381QWA4_9ZZZZ</name>
<sequence>MKEQSHISDNILQIENVLRRYLDLLYNGDTNLIETVFLPEATVNSVADGKIVSIDMVGFRERIAGRQSPASIGEKRDDKIIMVDISSPTTAMAKVECMILKNQYTDYLSFIKVSGKWGIISKVFHTSH</sequence>
<dbReference type="EMBL" id="UINC01001487">
    <property type="protein sequence ID" value="SUZ82027.1"/>
    <property type="molecule type" value="Genomic_DNA"/>
</dbReference>